<reference evidence="2 3" key="1">
    <citation type="submission" date="2020-01" db="EMBL/GenBank/DDBJ databases">
        <title>Glutamicibacter soli M275.</title>
        <authorList>
            <person name="Meng X."/>
        </authorList>
    </citation>
    <scope>NUCLEOTIDE SEQUENCE [LARGE SCALE GENOMIC DNA]</scope>
    <source>
        <strain evidence="2 3">M275</strain>
    </source>
</reference>
<dbReference type="Gene3D" id="3.40.50.720">
    <property type="entry name" value="NAD(P)-binding Rossmann-like Domain"/>
    <property type="match status" value="1"/>
</dbReference>
<dbReference type="PANTHER" id="PTHR30388:SF6">
    <property type="entry name" value="XANTHINE DEHYDROGENASE SUBUNIT A-RELATED"/>
    <property type="match status" value="1"/>
</dbReference>
<evidence type="ECO:0000259" key="1">
    <source>
        <dbReference type="Pfam" id="PF13478"/>
    </source>
</evidence>
<dbReference type="EMBL" id="WYDN01000274">
    <property type="protein sequence ID" value="NAZ18156.1"/>
    <property type="molecule type" value="Genomic_DNA"/>
</dbReference>
<protein>
    <recommendedName>
        <fullName evidence="1">XdhC Rossmann domain-containing protein</fullName>
    </recommendedName>
</protein>
<comment type="caution">
    <text evidence="2">The sequence shown here is derived from an EMBL/GenBank/DDBJ whole genome shotgun (WGS) entry which is preliminary data.</text>
</comment>
<evidence type="ECO:0000313" key="3">
    <source>
        <dbReference type="Proteomes" id="UP000477543"/>
    </source>
</evidence>
<name>A0A6L9GFL2_9MICC</name>
<accession>A0A6L9GFL2</accession>
<organism evidence="2 3">
    <name type="scientific">Glutamicibacter soli</name>
    <dbReference type="NCBI Taxonomy" id="453836"/>
    <lineage>
        <taxon>Bacteria</taxon>
        <taxon>Bacillati</taxon>
        <taxon>Actinomycetota</taxon>
        <taxon>Actinomycetes</taxon>
        <taxon>Micrococcales</taxon>
        <taxon>Micrococcaceae</taxon>
        <taxon>Glutamicibacter</taxon>
    </lineage>
</organism>
<dbReference type="PANTHER" id="PTHR30388">
    <property type="entry name" value="ALDEHYDE OXIDOREDUCTASE MOLYBDENUM COFACTOR ASSEMBLY PROTEIN"/>
    <property type="match status" value="1"/>
</dbReference>
<evidence type="ECO:0000313" key="2">
    <source>
        <dbReference type="EMBL" id="NAZ18156.1"/>
    </source>
</evidence>
<sequence length="92" mass="9723">MDLDPAVFHDHDWEPAILKGALATPGFYIGSQGSQRAAATRRVALAELGVPEDRIARLHGPVGLIRSARDARVLAVSVLAEVLDVAKVGSGR</sequence>
<dbReference type="Pfam" id="PF13478">
    <property type="entry name" value="XdhC_C"/>
    <property type="match status" value="1"/>
</dbReference>
<dbReference type="InterPro" id="IPR052698">
    <property type="entry name" value="MoCofactor_Util/Proc"/>
</dbReference>
<gene>
    <name evidence="2" type="ORF">GT020_19215</name>
</gene>
<dbReference type="AlphaFoldDB" id="A0A6L9GFL2"/>
<dbReference type="InterPro" id="IPR027051">
    <property type="entry name" value="XdhC_Rossmann_dom"/>
</dbReference>
<proteinExistence type="predicted"/>
<feature type="domain" description="XdhC Rossmann" evidence="1">
    <location>
        <begin position="7"/>
        <end position="82"/>
    </location>
</feature>
<dbReference type="Proteomes" id="UP000477543">
    <property type="component" value="Unassembled WGS sequence"/>
</dbReference>